<dbReference type="InterPro" id="IPR051446">
    <property type="entry name" value="HTH_trans_reg/aminotransferase"/>
</dbReference>
<evidence type="ECO:0000256" key="5">
    <source>
        <dbReference type="ARBA" id="ARBA00023163"/>
    </source>
</evidence>
<evidence type="ECO:0000256" key="3">
    <source>
        <dbReference type="ARBA" id="ARBA00023015"/>
    </source>
</evidence>
<dbReference type="CDD" id="cd00609">
    <property type="entry name" value="AAT_like"/>
    <property type="match status" value="1"/>
</dbReference>
<dbReference type="EMBL" id="BMEA01000002">
    <property type="protein sequence ID" value="GGB85239.1"/>
    <property type="molecule type" value="Genomic_DNA"/>
</dbReference>
<dbReference type="SUPFAM" id="SSF46785">
    <property type="entry name" value="Winged helix' DNA-binding domain"/>
    <property type="match status" value="1"/>
</dbReference>
<dbReference type="Pfam" id="PF00155">
    <property type="entry name" value="Aminotran_1_2"/>
    <property type="match status" value="1"/>
</dbReference>
<proteinExistence type="inferred from homology"/>
<dbReference type="InterPro" id="IPR036390">
    <property type="entry name" value="WH_DNA-bd_sf"/>
</dbReference>
<comment type="caution">
    <text evidence="7">The sequence shown here is derived from an EMBL/GenBank/DDBJ whole genome shotgun (WGS) entry which is preliminary data.</text>
</comment>
<accession>A0A8H9KUZ1</accession>
<evidence type="ECO:0000256" key="4">
    <source>
        <dbReference type="ARBA" id="ARBA00023125"/>
    </source>
</evidence>
<dbReference type="InterPro" id="IPR036388">
    <property type="entry name" value="WH-like_DNA-bd_sf"/>
</dbReference>
<dbReference type="InterPro" id="IPR015421">
    <property type="entry name" value="PyrdxlP-dep_Trfase_major"/>
</dbReference>
<dbReference type="Proteomes" id="UP000628079">
    <property type="component" value="Unassembled WGS sequence"/>
</dbReference>
<dbReference type="InterPro" id="IPR004839">
    <property type="entry name" value="Aminotransferase_I/II_large"/>
</dbReference>
<dbReference type="InterPro" id="IPR000524">
    <property type="entry name" value="Tscrpt_reg_HTH_GntR"/>
</dbReference>
<gene>
    <name evidence="7" type="ORF">GCM10011314_26170</name>
</gene>
<comment type="similarity">
    <text evidence="1">In the C-terminal section; belongs to the class-I pyridoxal-phosphate-dependent aminotransferase family.</text>
</comment>
<dbReference type="PANTHER" id="PTHR46577:SF1">
    <property type="entry name" value="HTH-TYPE TRANSCRIPTIONAL REGULATORY PROTEIN GABR"/>
    <property type="match status" value="1"/>
</dbReference>
<evidence type="ECO:0000313" key="7">
    <source>
        <dbReference type="EMBL" id="GGB85239.1"/>
    </source>
</evidence>
<keyword evidence="3" id="KW-0805">Transcription regulation</keyword>
<keyword evidence="5" id="KW-0804">Transcription</keyword>
<dbReference type="PANTHER" id="PTHR46577">
    <property type="entry name" value="HTH-TYPE TRANSCRIPTIONAL REGULATORY PROTEIN GABR"/>
    <property type="match status" value="1"/>
</dbReference>
<reference evidence="7" key="1">
    <citation type="journal article" date="2014" name="Int. J. Syst. Evol. Microbiol.">
        <title>Complete genome sequence of Corynebacterium casei LMG S-19264T (=DSM 44701T), isolated from a smear-ripened cheese.</title>
        <authorList>
            <consortium name="US DOE Joint Genome Institute (JGI-PGF)"/>
            <person name="Walter F."/>
            <person name="Albersmeier A."/>
            <person name="Kalinowski J."/>
            <person name="Ruckert C."/>
        </authorList>
    </citation>
    <scope>NUCLEOTIDE SEQUENCE</scope>
    <source>
        <strain evidence="7">CGMCC 1.10749</strain>
    </source>
</reference>
<dbReference type="AlphaFoldDB" id="A0A8H9KUZ1"/>
<dbReference type="SUPFAM" id="SSF53383">
    <property type="entry name" value="PLP-dependent transferases"/>
    <property type="match status" value="1"/>
</dbReference>
<dbReference type="Gene3D" id="3.40.640.10">
    <property type="entry name" value="Type I PLP-dependent aspartate aminotransferase-like (Major domain)"/>
    <property type="match status" value="1"/>
</dbReference>
<dbReference type="CDD" id="cd07377">
    <property type="entry name" value="WHTH_GntR"/>
    <property type="match status" value="1"/>
</dbReference>
<dbReference type="GO" id="GO:0003700">
    <property type="term" value="F:DNA-binding transcription factor activity"/>
    <property type="evidence" value="ECO:0007669"/>
    <property type="project" value="InterPro"/>
</dbReference>
<dbReference type="InterPro" id="IPR015424">
    <property type="entry name" value="PyrdxlP-dep_Trfase"/>
</dbReference>
<organism evidence="7 8">
    <name type="scientific">Knoellia flava</name>
    <dbReference type="NCBI Taxonomy" id="913969"/>
    <lineage>
        <taxon>Bacteria</taxon>
        <taxon>Bacillati</taxon>
        <taxon>Actinomycetota</taxon>
        <taxon>Actinomycetes</taxon>
        <taxon>Micrococcales</taxon>
        <taxon>Intrasporangiaceae</taxon>
        <taxon>Knoellia</taxon>
    </lineage>
</organism>
<dbReference type="Pfam" id="PF00392">
    <property type="entry name" value="GntR"/>
    <property type="match status" value="1"/>
</dbReference>
<dbReference type="GO" id="GO:0030170">
    <property type="term" value="F:pyridoxal phosphate binding"/>
    <property type="evidence" value="ECO:0007669"/>
    <property type="project" value="InterPro"/>
</dbReference>
<dbReference type="SMART" id="SM00345">
    <property type="entry name" value="HTH_GNTR"/>
    <property type="match status" value="1"/>
</dbReference>
<sequence>MQAILGCKWTSIENHYRHRHRTSIVPRMPRSARPVDLPLVLDDGDRPLRHRIADAVVTQLREGRLRPGDPLPSTRVLASELRVSRGPVVAAYDELASAGFIETHAGSGAVIAQGADRAARAGALSSVEPMAPCRPAPSRPARAEVRHDLRPGRPDIGFLDRTAWRRAWRHAASLVPTNDLDSGPAHTRLRTVLADHIRRSRGIAVDPDDLLVTPGVSATVQALPEALCLRGRSVAVEDPGYVEAWTAFSDSECRVRALPVDDDGLDPAMLRRTDAAVYVTPSHQYPLGARMPVVRRTALLDWARSSDALILEDDYDGEFRYDVSPLPALRSLEGADDHVLYMGTASKILVPTLRVSWLAPPRHLRDRIRTELERRGLLVNEMTGEAVAEFIAGGSLAAHHARAARTYAARRARLVDALSRHLPHHRLSGVDAGLHLVLLLGDDVDDHEVAMSLLRHGVAVNPLSAYAVESDRRGLVIGYAGLPESAADVAVRALACGLP</sequence>
<evidence type="ECO:0000313" key="8">
    <source>
        <dbReference type="Proteomes" id="UP000628079"/>
    </source>
</evidence>
<evidence type="ECO:0000256" key="2">
    <source>
        <dbReference type="ARBA" id="ARBA00022898"/>
    </source>
</evidence>
<keyword evidence="4" id="KW-0238">DNA-binding</keyword>
<evidence type="ECO:0000256" key="1">
    <source>
        <dbReference type="ARBA" id="ARBA00005384"/>
    </source>
</evidence>
<reference evidence="7" key="2">
    <citation type="submission" date="2020-09" db="EMBL/GenBank/DDBJ databases">
        <authorList>
            <person name="Sun Q."/>
            <person name="Zhou Y."/>
        </authorList>
    </citation>
    <scope>NUCLEOTIDE SEQUENCE</scope>
    <source>
        <strain evidence="7">CGMCC 1.10749</strain>
    </source>
</reference>
<dbReference type="PROSITE" id="PS50949">
    <property type="entry name" value="HTH_GNTR"/>
    <property type="match status" value="1"/>
</dbReference>
<evidence type="ECO:0000259" key="6">
    <source>
        <dbReference type="PROSITE" id="PS50949"/>
    </source>
</evidence>
<name>A0A8H9KUZ1_9MICO</name>
<dbReference type="Gene3D" id="1.10.10.10">
    <property type="entry name" value="Winged helix-like DNA-binding domain superfamily/Winged helix DNA-binding domain"/>
    <property type="match status" value="1"/>
</dbReference>
<feature type="domain" description="HTH gntR-type" evidence="6">
    <location>
        <begin position="46"/>
        <end position="114"/>
    </location>
</feature>
<keyword evidence="2" id="KW-0663">Pyridoxal phosphate</keyword>
<protein>
    <submittedName>
        <fullName evidence="7">GntR family transcriptional regulator</fullName>
    </submittedName>
</protein>
<dbReference type="GO" id="GO:0003677">
    <property type="term" value="F:DNA binding"/>
    <property type="evidence" value="ECO:0007669"/>
    <property type="project" value="UniProtKB-KW"/>
</dbReference>